<feature type="transmembrane region" description="Helical" evidence="1">
    <location>
        <begin position="6"/>
        <end position="28"/>
    </location>
</feature>
<evidence type="ECO:0000313" key="3">
    <source>
        <dbReference type="Proteomes" id="UP000019487"/>
    </source>
</evidence>
<dbReference type="Proteomes" id="UP000019487">
    <property type="component" value="Unassembled WGS sequence"/>
</dbReference>
<organism evidence="2 3">
    <name type="scientific">Sclerotinia borealis (strain F-4128)</name>
    <dbReference type="NCBI Taxonomy" id="1432307"/>
    <lineage>
        <taxon>Eukaryota</taxon>
        <taxon>Fungi</taxon>
        <taxon>Dikarya</taxon>
        <taxon>Ascomycota</taxon>
        <taxon>Pezizomycotina</taxon>
        <taxon>Leotiomycetes</taxon>
        <taxon>Helotiales</taxon>
        <taxon>Sclerotiniaceae</taxon>
        <taxon>Sclerotinia</taxon>
    </lineage>
</organism>
<comment type="caution">
    <text evidence="2">The sequence shown here is derived from an EMBL/GenBank/DDBJ whole genome shotgun (WGS) entry which is preliminary data.</text>
</comment>
<keyword evidence="3" id="KW-1185">Reference proteome</keyword>
<name>W9CB12_SCLBF</name>
<dbReference type="OrthoDB" id="3546279at2759"/>
<dbReference type="PANTHER" id="PTHR47657">
    <property type="entry name" value="STEROL REGULATORY ELEMENT-BINDING PROTEIN ECM22"/>
    <property type="match status" value="1"/>
</dbReference>
<protein>
    <recommendedName>
        <fullName evidence="4">C6 transcription factor</fullName>
    </recommendedName>
</protein>
<reference evidence="2 3" key="1">
    <citation type="journal article" date="2014" name="Genome Announc.">
        <title>Draft genome sequence of Sclerotinia borealis, a psychrophilic plant pathogenic fungus.</title>
        <authorList>
            <person name="Mardanov A.V."/>
            <person name="Beletsky A.V."/>
            <person name="Kadnikov V.V."/>
            <person name="Ignatov A.N."/>
            <person name="Ravin N.V."/>
        </authorList>
    </citation>
    <scope>NUCLEOTIDE SEQUENCE [LARGE SCALE GENOMIC DNA]</scope>
    <source>
        <strain evidence="3">F-4157</strain>
    </source>
</reference>
<dbReference type="InterPro" id="IPR052400">
    <property type="entry name" value="Zn2-C6_fungal_TF"/>
</dbReference>
<proteinExistence type="predicted"/>
<dbReference type="PANTHER" id="PTHR47657:SF14">
    <property type="entry name" value="ZN(2)-C6 FUNGAL-TYPE DOMAIN-CONTAINING PROTEIN"/>
    <property type="match status" value="1"/>
</dbReference>
<dbReference type="AlphaFoldDB" id="W9CB12"/>
<keyword evidence="1" id="KW-0812">Transmembrane</keyword>
<evidence type="ECO:0000256" key="1">
    <source>
        <dbReference type="SAM" id="Phobius"/>
    </source>
</evidence>
<dbReference type="EMBL" id="AYSA01000462">
    <property type="protein sequence ID" value="ESZ91740.1"/>
    <property type="molecule type" value="Genomic_DNA"/>
</dbReference>
<evidence type="ECO:0008006" key="4">
    <source>
        <dbReference type="Google" id="ProtNLM"/>
    </source>
</evidence>
<dbReference type="HOGENOM" id="CLU_1082434_0_0_1"/>
<gene>
    <name evidence="2" type="ORF">SBOR_7891</name>
</gene>
<keyword evidence="1" id="KW-0472">Membrane</keyword>
<evidence type="ECO:0000313" key="2">
    <source>
        <dbReference type="EMBL" id="ESZ91740.1"/>
    </source>
</evidence>
<dbReference type="GO" id="GO:0000981">
    <property type="term" value="F:DNA-binding transcription factor activity, RNA polymerase II-specific"/>
    <property type="evidence" value="ECO:0007669"/>
    <property type="project" value="TreeGrafter"/>
</dbReference>
<dbReference type="STRING" id="1432307.W9CB12"/>
<accession>W9CB12</accession>
<sequence>MFGPKVLPLSHLIILLLNVMISIAALHLTKINPGGEDMAEVHRTYFNAAVRDHRQAIQNITKDNVEAICLSTILIGLPAFILLQNNNVGHYTTPTHVFSFFRGNVALFSHTLPMLAKDSQLKALVSAKPDMITLMENVRGKIYHEPFSKLLNWRAPGELIDEETQAAYTFGLNYCGRILLGVESGEDPYELRRMIYAFATVAPETFIRRLNENNNRALVILAHFFALCKAADDVWWMRGIAEREVFGIQSVLPESWQ</sequence>
<keyword evidence="1" id="KW-1133">Transmembrane helix</keyword>